<evidence type="ECO:0000313" key="3">
    <source>
        <dbReference type="Proteomes" id="UP001321542"/>
    </source>
</evidence>
<dbReference type="EMBL" id="AP018448">
    <property type="protein sequence ID" value="BBC36607.1"/>
    <property type="molecule type" value="Genomic_DNA"/>
</dbReference>
<name>A0ABM7FJC4_9ACTN</name>
<accession>A0ABM7FJC4</accession>
<organism evidence="2 3">
    <name type="scientific">Streptomyces graminofaciens</name>
    <dbReference type="NCBI Taxonomy" id="68212"/>
    <lineage>
        <taxon>Bacteria</taxon>
        <taxon>Bacillati</taxon>
        <taxon>Actinomycetota</taxon>
        <taxon>Actinomycetes</taxon>
        <taxon>Kitasatosporales</taxon>
        <taxon>Streptomycetaceae</taxon>
        <taxon>Streptomyces</taxon>
    </lineage>
</organism>
<proteinExistence type="predicted"/>
<feature type="region of interest" description="Disordered" evidence="1">
    <location>
        <begin position="1"/>
        <end position="22"/>
    </location>
</feature>
<gene>
    <name evidence="2" type="ORF">SGFS_079010</name>
</gene>
<sequence>MDVVADLPSDPQAAKPVQMGNVNSDKGGEVFWQMADWTPEWNFLGVRRRLRAANHAATTAAQL</sequence>
<evidence type="ECO:0000256" key="1">
    <source>
        <dbReference type="SAM" id="MobiDB-lite"/>
    </source>
</evidence>
<dbReference type="Proteomes" id="UP001321542">
    <property type="component" value="Chromosome"/>
</dbReference>
<protein>
    <submittedName>
        <fullName evidence="2">Uncharacterized protein</fullName>
    </submittedName>
</protein>
<dbReference type="RefSeq" id="WP_286256864.1">
    <property type="nucleotide sequence ID" value="NZ_AP018448.1"/>
</dbReference>
<keyword evidence="3" id="KW-1185">Reference proteome</keyword>
<evidence type="ECO:0000313" key="2">
    <source>
        <dbReference type="EMBL" id="BBC36607.1"/>
    </source>
</evidence>
<reference evidence="2 3" key="1">
    <citation type="journal article" date="2010" name="ChemBioChem">
        <title>Cloning and characterization of the biosynthetic gene cluster of 16-membered macrolide antibiotic FD-891: involvement of a dual functional cytochrome P450 monooxygenase catalyzing epoxidation and hydroxylation.</title>
        <authorList>
            <person name="Kudo F."/>
            <person name="Motegi A."/>
            <person name="Mizoue K."/>
            <person name="Eguchi T."/>
        </authorList>
    </citation>
    <scope>NUCLEOTIDE SEQUENCE [LARGE SCALE GENOMIC DNA]</scope>
    <source>
        <strain evidence="2 3">A-8890</strain>
    </source>
</reference>
<reference evidence="2 3" key="2">
    <citation type="journal article" date="2023" name="ChemBioChem">
        <title>Acyltransferase Domain Exchange between Two Independent Type I Polyketide Synthases in the Same Producer Strain of Macrolide Antibiotics.</title>
        <authorList>
            <person name="Kudo F."/>
            <person name="Kishikawa K."/>
            <person name="Tsuboi K."/>
            <person name="Kido T."/>
            <person name="Usui T."/>
            <person name="Hashimoto J."/>
            <person name="Shin-Ya K."/>
            <person name="Miyanaga A."/>
            <person name="Eguchi T."/>
        </authorList>
    </citation>
    <scope>NUCLEOTIDE SEQUENCE [LARGE SCALE GENOMIC DNA]</scope>
    <source>
        <strain evidence="2 3">A-8890</strain>
    </source>
</reference>